<feature type="compositionally biased region" description="Low complexity" evidence="1">
    <location>
        <begin position="82"/>
        <end position="94"/>
    </location>
</feature>
<reference evidence="2 3" key="1">
    <citation type="journal article" date="2013" name="Curr. Biol.">
        <title>The Genome of the Foraminiferan Reticulomyxa filosa.</title>
        <authorList>
            <person name="Glockner G."/>
            <person name="Hulsmann N."/>
            <person name="Schleicher M."/>
            <person name="Noegel A.A."/>
            <person name="Eichinger L."/>
            <person name="Gallinger C."/>
            <person name="Pawlowski J."/>
            <person name="Sierra R."/>
            <person name="Euteneuer U."/>
            <person name="Pillet L."/>
            <person name="Moustafa A."/>
            <person name="Platzer M."/>
            <person name="Groth M."/>
            <person name="Szafranski K."/>
            <person name="Schliwa M."/>
        </authorList>
    </citation>
    <scope>NUCLEOTIDE SEQUENCE [LARGE SCALE GENOMIC DNA]</scope>
</reference>
<sequence>MYMYKYVLFATCVCKIFQKTETIRTIQFAETTKKAKNKHKYEEKADRNEKVHDMTTAIEQKVNEPVKSILANDDNKNKEENTNANANDNGMTTNNKSSCTVRQIYIYFNKLIK</sequence>
<keyword evidence="3" id="KW-1185">Reference proteome</keyword>
<evidence type="ECO:0000256" key="1">
    <source>
        <dbReference type="SAM" id="MobiDB-lite"/>
    </source>
</evidence>
<comment type="caution">
    <text evidence="2">The sequence shown here is derived from an EMBL/GenBank/DDBJ whole genome shotgun (WGS) entry which is preliminary data.</text>
</comment>
<evidence type="ECO:0000313" key="2">
    <source>
        <dbReference type="EMBL" id="ETO06805.1"/>
    </source>
</evidence>
<evidence type="ECO:0000313" key="3">
    <source>
        <dbReference type="Proteomes" id="UP000023152"/>
    </source>
</evidence>
<accession>X6M1E0</accession>
<dbReference type="Proteomes" id="UP000023152">
    <property type="component" value="Unassembled WGS sequence"/>
</dbReference>
<organism evidence="2 3">
    <name type="scientific">Reticulomyxa filosa</name>
    <dbReference type="NCBI Taxonomy" id="46433"/>
    <lineage>
        <taxon>Eukaryota</taxon>
        <taxon>Sar</taxon>
        <taxon>Rhizaria</taxon>
        <taxon>Retaria</taxon>
        <taxon>Foraminifera</taxon>
        <taxon>Monothalamids</taxon>
        <taxon>Reticulomyxidae</taxon>
        <taxon>Reticulomyxa</taxon>
    </lineage>
</organism>
<feature type="non-terminal residue" evidence="2">
    <location>
        <position position="113"/>
    </location>
</feature>
<gene>
    <name evidence="2" type="ORF">RFI_30587</name>
</gene>
<feature type="region of interest" description="Disordered" evidence="1">
    <location>
        <begin position="65"/>
        <end position="94"/>
    </location>
</feature>
<dbReference type="EMBL" id="ASPP01026779">
    <property type="protein sequence ID" value="ETO06805.1"/>
    <property type="molecule type" value="Genomic_DNA"/>
</dbReference>
<name>X6M1E0_RETFI</name>
<protein>
    <submittedName>
        <fullName evidence="2">Uncharacterized protein</fullName>
    </submittedName>
</protein>
<proteinExistence type="predicted"/>
<dbReference type="AlphaFoldDB" id="X6M1E0"/>